<evidence type="ECO:0000256" key="3">
    <source>
        <dbReference type="ARBA" id="ARBA00022692"/>
    </source>
</evidence>
<gene>
    <name evidence="10" type="ORF">ACFY8C_35790</name>
</gene>
<keyword evidence="11" id="KW-1185">Reference proteome</keyword>
<keyword evidence="2" id="KW-1003">Cell membrane</keyword>
<evidence type="ECO:0000256" key="5">
    <source>
        <dbReference type="ARBA" id="ARBA00023136"/>
    </source>
</evidence>
<dbReference type="RefSeq" id="WP_037638453.1">
    <property type="nucleotide sequence ID" value="NZ_JBIBDZ010000015.1"/>
</dbReference>
<keyword evidence="5 7" id="KW-0472">Membrane</keyword>
<dbReference type="InterPro" id="IPR018649">
    <property type="entry name" value="SHOCT"/>
</dbReference>
<sequence>MPGDRGIGGIVYLAYDYPLLNVFWTMFWFFLWILWFILLFRIITDIFRDKDMNGWGKAGWLAFVILLPFLGVLVYVIARGKHMGRREIAQARDQQREFDAYIRETASGAKRPSSAEELTRLAELRSRGDITDEEFGRAKALILNDDRPAASPEPGVPPTPGR</sequence>
<feature type="domain" description="Cardiolipin synthase N-terminal" evidence="9">
    <location>
        <begin position="33"/>
        <end position="79"/>
    </location>
</feature>
<dbReference type="EMBL" id="JBIBDZ010000015">
    <property type="protein sequence ID" value="MFF5923644.1"/>
    <property type="molecule type" value="Genomic_DNA"/>
</dbReference>
<evidence type="ECO:0000313" key="11">
    <source>
        <dbReference type="Proteomes" id="UP001602370"/>
    </source>
</evidence>
<reference evidence="10 11" key="1">
    <citation type="submission" date="2024-10" db="EMBL/GenBank/DDBJ databases">
        <title>The Natural Products Discovery Center: Release of the First 8490 Sequenced Strains for Exploring Actinobacteria Biosynthetic Diversity.</title>
        <authorList>
            <person name="Kalkreuter E."/>
            <person name="Kautsar S.A."/>
            <person name="Yang D."/>
            <person name="Bader C.D."/>
            <person name="Teijaro C.N."/>
            <person name="Fluegel L."/>
            <person name="Davis C.M."/>
            <person name="Simpson J.R."/>
            <person name="Lauterbach L."/>
            <person name="Steele A.D."/>
            <person name="Gui C."/>
            <person name="Meng S."/>
            <person name="Li G."/>
            <person name="Viehrig K."/>
            <person name="Ye F."/>
            <person name="Su P."/>
            <person name="Kiefer A.F."/>
            <person name="Nichols A."/>
            <person name="Cepeda A.J."/>
            <person name="Yan W."/>
            <person name="Fan B."/>
            <person name="Jiang Y."/>
            <person name="Adhikari A."/>
            <person name="Zheng C.-J."/>
            <person name="Schuster L."/>
            <person name="Cowan T.M."/>
            <person name="Smanski M.J."/>
            <person name="Chevrette M.G."/>
            <person name="De Carvalho L.P.S."/>
            <person name="Shen B."/>
        </authorList>
    </citation>
    <scope>NUCLEOTIDE SEQUENCE [LARGE SCALE GENOMIC DNA]</scope>
    <source>
        <strain evidence="10 11">NPDC012605</strain>
    </source>
</reference>
<feature type="domain" description="SHOCT" evidence="8">
    <location>
        <begin position="116"/>
        <end position="143"/>
    </location>
</feature>
<name>A0ABW6Y1Y9_9ACTN</name>
<evidence type="ECO:0000259" key="8">
    <source>
        <dbReference type="Pfam" id="PF09851"/>
    </source>
</evidence>
<dbReference type="InterPro" id="IPR027379">
    <property type="entry name" value="CLS_N"/>
</dbReference>
<protein>
    <submittedName>
        <fullName evidence="10">SHOCT domain-containing protein</fullName>
    </submittedName>
</protein>
<dbReference type="Pfam" id="PF09851">
    <property type="entry name" value="SHOCT"/>
    <property type="match status" value="1"/>
</dbReference>
<comment type="subcellular location">
    <subcellularLocation>
        <location evidence="1">Cell membrane</location>
        <topology evidence="1">Multi-pass membrane protein</topology>
    </subcellularLocation>
</comment>
<dbReference type="Pfam" id="PF13396">
    <property type="entry name" value="PLDc_N"/>
    <property type="match status" value="1"/>
</dbReference>
<evidence type="ECO:0000259" key="9">
    <source>
        <dbReference type="Pfam" id="PF13396"/>
    </source>
</evidence>
<evidence type="ECO:0000256" key="6">
    <source>
        <dbReference type="SAM" id="MobiDB-lite"/>
    </source>
</evidence>
<accession>A0ABW6Y1Y9</accession>
<feature type="region of interest" description="Disordered" evidence="6">
    <location>
        <begin position="143"/>
        <end position="162"/>
    </location>
</feature>
<keyword evidence="3 7" id="KW-0812">Transmembrane</keyword>
<evidence type="ECO:0000256" key="4">
    <source>
        <dbReference type="ARBA" id="ARBA00022989"/>
    </source>
</evidence>
<evidence type="ECO:0000256" key="2">
    <source>
        <dbReference type="ARBA" id="ARBA00022475"/>
    </source>
</evidence>
<evidence type="ECO:0000256" key="7">
    <source>
        <dbReference type="SAM" id="Phobius"/>
    </source>
</evidence>
<dbReference type="Proteomes" id="UP001602370">
    <property type="component" value="Unassembled WGS sequence"/>
</dbReference>
<organism evidence="10 11">
    <name type="scientific">Streptomyces flavochromogenes</name>
    <dbReference type="NCBI Taxonomy" id="68199"/>
    <lineage>
        <taxon>Bacteria</taxon>
        <taxon>Bacillati</taxon>
        <taxon>Actinomycetota</taxon>
        <taxon>Actinomycetes</taxon>
        <taxon>Kitasatosporales</taxon>
        <taxon>Streptomycetaceae</taxon>
        <taxon>Streptomyces</taxon>
    </lineage>
</organism>
<feature type="transmembrane region" description="Helical" evidence="7">
    <location>
        <begin position="58"/>
        <end position="78"/>
    </location>
</feature>
<proteinExistence type="predicted"/>
<feature type="transmembrane region" description="Helical" evidence="7">
    <location>
        <begin position="21"/>
        <end position="43"/>
    </location>
</feature>
<evidence type="ECO:0000313" key="10">
    <source>
        <dbReference type="EMBL" id="MFF5923644.1"/>
    </source>
</evidence>
<comment type="caution">
    <text evidence="10">The sequence shown here is derived from an EMBL/GenBank/DDBJ whole genome shotgun (WGS) entry which is preliminary data.</text>
</comment>
<evidence type="ECO:0000256" key="1">
    <source>
        <dbReference type="ARBA" id="ARBA00004651"/>
    </source>
</evidence>
<keyword evidence="4 7" id="KW-1133">Transmembrane helix</keyword>